<organism evidence="2 3">
    <name type="scientific">Gymnopilus dilepis</name>
    <dbReference type="NCBI Taxonomy" id="231916"/>
    <lineage>
        <taxon>Eukaryota</taxon>
        <taxon>Fungi</taxon>
        <taxon>Dikarya</taxon>
        <taxon>Basidiomycota</taxon>
        <taxon>Agaricomycotina</taxon>
        <taxon>Agaricomycetes</taxon>
        <taxon>Agaricomycetidae</taxon>
        <taxon>Agaricales</taxon>
        <taxon>Agaricineae</taxon>
        <taxon>Hymenogastraceae</taxon>
        <taxon>Gymnopilus</taxon>
    </lineage>
</organism>
<proteinExistence type="predicted"/>
<keyword evidence="3" id="KW-1185">Reference proteome</keyword>
<gene>
    <name evidence="2" type="ORF">CVT26_013529</name>
</gene>
<dbReference type="OrthoDB" id="206700at2759"/>
<evidence type="ECO:0000313" key="2">
    <source>
        <dbReference type="EMBL" id="PPQ98273.1"/>
    </source>
</evidence>
<dbReference type="STRING" id="231916.A0A409Y5M8"/>
<accession>A0A409Y5M8</accession>
<reference evidence="2 3" key="1">
    <citation type="journal article" date="2018" name="Evol. Lett.">
        <title>Horizontal gene cluster transfer increased hallucinogenic mushroom diversity.</title>
        <authorList>
            <person name="Reynolds H.T."/>
            <person name="Vijayakumar V."/>
            <person name="Gluck-Thaler E."/>
            <person name="Korotkin H.B."/>
            <person name="Matheny P.B."/>
            <person name="Slot J.C."/>
        </authorList>
    </citation>
    <scope>NUCLEOTIDE SEQUENCE [LARGE SCALE GENOMIC DNA]</scope>
    <source>
        <strain evidence="2 3">SRW20</strain>
    </source>
</reference>
<dbReference type="InParanoid" id="A0A409Y5M8"/>
<feature type="region of interest" description="Disordered" evidence="1">
    <location>
        <begin position="288"/>
        <end position="315"/>
    </location>
</feature>
<name>A0A409Y5M8_9AGAR</name>
<comment type="caution">
    <text evidence="2">The sequence shown here is derived from an EMBL/GenBank/DDBJ whole genome shotgun (WGS) entry which is preliminary data.</text>
</comment>
<dbReference type="AlphaFoldDB" id="A0A409Y5M8"/>
<evidence type="ECO:0000256" key="1">
    <source>
        <dbReference type="SAM" id="MobiDB-lite"/>
    </source>
</evidence>
<sequence>MSPNERYDTKQTIHDIDWKTLEQGIVFSIRTIYPRPGLLNAKKENLFPFEDERSLPDDQAVHKDEQQVGLDTYCSSVLHSADGNGLYRDKYHDIENVFFLTLPEELRLVCVERLSPHRLKDSMGVCVEPVLVLLRSKRYSGVTEYLLCLADPDFAEVLERYVKENHIVQGYQLTLWYCRSSWLPICALSDLLTLFRLMCPPCPHRTIYKAAAVGCIPHILNCADTFCRLGIILSRKNFYVWKKMMKMHSLSRNFTNLVDVQVLEFAKDFIHRSKLGDSLDDNHYPFFKDEQDTQGFSQSPSDPDPEEDTAHSLMK</sequence>
<evidence type="ECO:0000313" key="3">
    <source>
        <dbReference type="Proteomes" id="UP000284706"/>
    </source>
</evidence>
<dbReference type="Proteomes" id="UP000284706">
    <property type="component" value="Unassembled WGS sequence"/>
</dbReference>
<protein>
    <submittedName>
        <fullName evidence="2">Uncharacterized protein</fullName>
    </submittedName>
</protein>
<dbReference type="EMBL" id="NHYE01001128">
    <property type="protein sequence ID" value="PPQ98273.1"/>
    <property type="molecule type" value="Genomic_DNA"/>
</dbReference>